<dbReference type="InterPro" id="IPR001452">
    <property type="entry name" value="SH3_domain"/>
</dbReference>
<evidence type="ECO:0000256" key="1">
    <source>
        <dbReference type="ARBA" id="ARBA00022443"/>
    </source>
</evidence>
<dbReference type="EMBL" id="CP119936">
    <property type="protein sequence ID" value="WFD03169.1"/>
    <property type="molecule type" value="Genomic_DNA"/>
</dbReference>
<keyword evidence="5" id="KW-1185">Reference proteome</keyword>
<gene>
    <name evidence="4" type="ORF">MOBT1_001858</name>
</gene>
<dbReference type="PROSITE" id="PS50002">
    <property type="entry name" value="SH3"/>
    <property type="match status" value="1"/>
</dbReference>
<dbReference type="SMART" id="SM00326">
    <property type="entry name" value="SH3"/>
    <property type="match status" value="1"/>
</dbReference>
<dbReference type="InterPro" id="IPR036028">
    <property type="entry name" value="SH3-like_dom_sf"/>
</dbReference>
<dbReference type="Gene3D" id="2.30.30.40">
    <property type="entry name" value="SH3 Domains"/>
    <property type="match status" value="1"/>
</dbReference>
<proteinExistence type="predicted"/>
<organism evidence="4 5">
    <name type="scientific">Malassezia obtusa</name>
    <dbReference type="NCBI Taxonomy" id="76774"/>
    <lineage>
        <taxon>Eukaryota</taxon>
        <taxon>Fungi</taxon>
        <taxon>Dikarya</taxon>
        <taxon>Basidiomycota</taxon>
        <taxon>Ustilaginomycotina</taxon>
        <taxon>Malasseziomycetes</taxon>
        <taxon>Malasseziales</taxon>
        <taxon>Malasseziaceae</taxon>
        <taxon>Malassezia</taxon>
    </lineage>
</organism>
<name>A0AAF0ITG3_9BASI</name>
<dbReference type="AlphaFoldDB" id="A0AAF0ITG3"/>
<dbReference type="Pfam" id="PF00018">
    <property type="entry name" value="SH3_1"/>
    <property type="match status" value="1"/>
</dbReference>
<protein>
    <recommendedName>
        <fullName evidence="3">SH3 domain-containing protein</fullName>
    </recommendedName>
</protein>
<evidence type="ECO:0000259" key="3">
    <source>
        <dbReference type="PROSITE" id="PS50002"/>
    </source>
</evidence>
<reference evidence="4" key="1">
    <citation type="submission" date="2023-03" db="EMBL/GenBank/DDBJ databases">
        <title>Mating type loci evolution in Malassezia.</title>
        <authorList>
            <person name="Coelho M.A."/>
        </authorList>
    </citation>
    <scope>NUCLEOTIDE SEQUENCE</scope>
    <source>
        <strain evidence="4">CBS 7876</strain>
    </source>
</reference>
<evidence type="ECO:0000256" key="2">
    <source>
        <dbReference type="PROSITE-ProRule" id="PRU00192"/>
    </source>
</evidence>
<keyword evidence="1 2" id="KW-0728">SH3 domain</keyword>
<evidence type="ECO:0000313" key="4">
    <source>
        <dbReference type="EMBL" id="WFD03169.1"/>
    </source>
</evidence>
<sequence length="112" mass="12090">MMTSALMQEPVNNSPTHTLAAVRDGSLSVRDFGFDAADARHRGHGSVLPETNESPVYLALYDFAAESSNELSVAAGTQLHLLRPVDAGWVLAQRVDDPAQRGLVPEAYLKKT</sequence>
<accession>A0AAF0ITG3</accession>
<dbReference type="SUPFAM" id="SSF50044">
    <property type="entry name" value="SH3-domain"/>
    <property type="match status" value="1"/>
</dbReference>
<dbReference type="Proteomes" id="UP001214603">
    <property type="component" value="Chromosome 3"/>
</dbReference>
<feature type="domain" description="SH3" evidence="3">
    <location>
        <begin position="52"/>
        <end position="112"/>
    </location>
</feature>
<evidence type="ECO:0000313" key="5">
    <source>
        <dbReference type="Proteomes" id="UP001214603"/>
    </source>
</evidence>